<accession>A0A9R1BSL1</accession>
<reference evidence="1 2" key="1">
    <citation type="submission" date="2017-09" db="EMBL/GenBank/DDBJ databases">
        <authorList>
            <consortium name="International Durum Wheat Genome Sequencing Consortium (IDWGSC)"/>
            <person name="Milanesi L."/>
        </authorList>
    </citation>
    <scope>NUCLEOTIDE SEQUENCE [LARGE SCALE GENOMIC DNA]</scope>
    <source>
        <strain evidence="2">cv. Svevo</strain>
    </source>
</reference>
<dbReference type="OMA" id="NEFYAGW"/>
<dbReference type="Proteomes" id="UP000324705">
    <property type="component" value="Chromosome 7A"/>
</dbReference>
<proteinExistence type="predicted"/>
<name>A0A9R1BSL1_TRITD</name>
<organism evidence="1 2">
    <name type="scientific">Triticum turgidum subsp. durum</name>
    <name type="common">Durum wheat</name>
    <name type="synonym">Triticum durum</name>
    <dbReference type="NCBI Taxonomy" id="4567"/>
    <lineage>
        <taxon>Eukaryota</taxon>
        <taxon>Viridiplantae</taxon>
        <taxon>Streptophyta</taxon>
        <taxon>Embryophyta</taxon>
        <taxon>Tracheophyta</taxon>
        <taxon>Spermatophyta</taxon>
        <taxon>Magnoliopsida</taxon>
        <taxon>Liliopsida</taxon>
        <taxon>Poales</taxon>
        <taxon>Poaceae</taxon>
        <taxon>BOP clade</taxon>
        <taxon>Pooideae</taxon>
        <taxon>Triticodae</taxon>
        <taxon>Triticeae</taxon>
        <taxon>Triticinae</taxon>
        <taxon>Triticum</taxon>
    </lineage>
</organism>
<protein>
    <submittedName>
        <fullName evidence="1">Uncharacterized protein</fullName>
    </submittedName>
</protein>
<dbReference type="AlphaFoldDB" id="A0A9R1BSL1"/>
<dbReference type="EMBL" id="LT934123">
    <property type="protein sequence ID" value="VAI79628.1"/>
    <property type="molecule type" value="Genomic_DNA"/>
</dbReference>
<keyword evidence="2" id="KW-1185">Reference proteome</keyword>
<gene>
    <name evidence="1" type="ORF">TRITD_7Av1G240550</name>
</gene>
<evidence type="ECO:0000313" key="1">
    <source>
        <dbReference type="EMBL" id="VAI79628.1"/>
    </source>
</evidence>
<dbReference type="Gramene" id="TRITD7Av1G240550.1">
    <property type="protein sequence ID" value="TRITD7Av1G240550.1"/>
    <property type="gene ID" value="TRITD7Av1G240550"/>
</dbReference>
<evidence type="ECO:0000313" key="2">
    <source>
        <dbReference type="Proteomes" id="UP000324705"/>
    </source>
</evidence>
<sequence>MPISYLASPYRARFPEYDFLHTVSIQNQLVADSLKYDLTSVELFYTPIPRLEGWMAVFFNMLTRVIWVIDPLYHNKLACPPTGQRDEIIAWKLHDALFTCLNEFYAGWPTSKDNWTLKFPSMTDCIFSCADTGGCVLHVARHFGAHKLKMPLTKDADCE</sequence>